<dbReference type="GO" id="GO:0000160">
    <property type="term" value="P:phosphorelay signal transduction system"/>
    <property type="evidence" value="ECO:0007669"/>
    <property type="project" value="InterPro"/>
</dbReference>
<feature type="non-terminal residue" evidence="4">
    <location>
        <position position="1"/>
    </location>
</feature>
<reference evidence="4" key="2">
    <citation type="submission" date="2021-01" db="EMBL/GenBank/DDBJ databases">
        <authorList>
            <person name="Hahn C.R."/>
            <person name="Youssef N.H."/>
            <person name="Elshahed M."/>
        </authorList>
    </citation>
    <scope>NUCLEOTIDE SEQUENCE</scope>
    <source>
        <strain evidence="4">Zod_Metabat.24</strain>
    </source>
</reference>
<dbReference type="InterPro" id="IPR011006">
    <property type="entry name" value="CheY-like_superfamily"/>
</dbReference>
<proteinExistence type="predicted"/>
<sequence>NNKKETYSDYERPVRVLYFEDNEALAYLIQKKLAVKGLIVDIARDGKGGLVMYRKGSYDVIVVDYQMPIHNGLEVVNILLSEGELPPTIMVTGEGNEKLAVEAMKSGVGDYIVKDLEGRYIALLPSVIDRVLRQRQLIDEKRRIEEEKEKLIEELKEALEKVKTLKGLLPICSHCKKIRDDKGYWEKIEVYIKNHTEVDFTHGICPECMEKKFPQYLNNSKNDKDGK</sequence>
<feature type="coiled-coil region" evidence="2">
    <location>
        <begin position="134"/>
        <end position="168"/>
    </location>
</feature>
<dbReference type="AlphaFoldDB" id="A0A9D8PNQ2"/>
<dbReference type="PANTHER" id="PTHR43228:SF1">
    <property type="entry name" value="TWO-COMPONENT RESPONSE REGULATOR ARR22"/>
    <property type="match status" value="1"/>
</dbReference>
<dbReference type="SUPFAM" id="SSF52172">
    <property type="entry name" value="CheY-like"/>
    <property type="match status" value="1"/>
</dbReference>
<dbReference type="InterPro" id="IPR052048">
    <property type="entry name" value="ST_Response_Regulator"/>
</dbReference>
<dbReference type="Proteomes" id="UP000809273">
    <property type="component" value="Unassembled WGS sequence"/>
</dbReference>
<dbReference type="Pfam" id="PF00072">
    <property type="entry name" value="Response_reg"/>
    <property type="match status" value="1"/>
</dbReference>
<accession>A0A9D8PNQ2</accession>
<evidence type="ECO:0000256" key="1">
    <source>
        <dbReference type="PROSITE-ProRule" id="PRU00169"/>
    </source>
</evidence>
<keyword evidence="1" id="KW-0597">Phosphoprotein</keyword>
<evidence type="ECO:0000313" key="4">
    <source>
        <dbReference type="EMBL" id="MBN1574216.1"/>
    </source>
</evidence>
<organism evidence="4 5">
    <name type="scientific">Candidatus Zymogenus saltonus</name>
    <dbReference type="NCBI Taxonomy" id="2844893"/>
    <lineage>
        <taxon>Bacteria</taxon>
        <taxon>Deltaproteobacteria</taxon>
        <taxon>Candidatus Zymogenia</taxon>
        <taxon>Candidatus Zymogeniales</taxon>
        <taxon>Candidatus Zymogenaceae</taxon>
        <taxon>Candidatus Zymogenus</taxon>
    </lineage>
</organism>
<keyword evidence="2" id="KW-0175">Coiled coil</keyword>
<comment type="caution">
    <text evidence="4">The sequence shown here is derived from an EMBL/GenBank/DDBJ whole genome shotgun (WGS) entry which is preliminary data.</text>
</comment>
<dbReference type="PROSITE" id="PS50110">
    <property type="entry name" value="RESPONSE_REGULATORY"/>
    <property type="match status" value="1"/>
</dbReference>
<protein>
    <submittedName>
        <fullName evidence="4">Response regulator</fullName>
    </submittedName>
</protein>
<evidence type="ECO:0000259" key="3">
    <source>
        <dbReference type="PROSITE" id="PS50110"/>
    </source>
</evidence>
<gene>
    <name evidence="4" type="ORF">JW984_13545</name>
</gene>
<name>A0A9D8PNQ2_9DELT</name>
<evidence type="ECO:0000313" key="5">
    <source>
        <dbReference type="Proteomes" id="UP000809273"/>
    </source>
</evidence>
<dbReference type="SMART" id="SM00448">
    <property type="entry name" value="REC"/>
    <property type="match status" value="1"/>
</dbReference>
<reference evidence="4" key="1">
    <citation type="journal article" date="2021" name="Environ. Microbiol.">
        <title>Genomic characterization of three novel Desulfobacterota classes expand the metabolic and phylogenetic diversity of the phylum.</title>
        <authorList>
            <person name="Murphy C.L."/>
            <person name="Biggerstaff J."/>
            <person name="Eichhorn A."/>
            <person name="Ewing E."/>
            <person name="Shahan R."/>
            <person name="Soriano D."/>
            <person name="Stewart S."/>
            <person name="VanMol K."/>
            <person name="Walker R."/>
            <person name="Walters P."/>
            <person name="Elshahed M.S."/>
            <person name="Youssef N.H."/>
        </authorList>
    </citation>
    <scope>NUCLEOTIDE SEQUENCE</scope>
    <source>
        <strain evidence="4">Zod_Metabat.24</strain>
    </source>
</reference>
<dbReference type="CDD" id="cd00156">
    <property type="entry name" value="REC"/>
    <property type="match status" value="1"/>
</dbReference>
<dbReference type="PANTHER" id="PTHR43228">
    <property type="entry name" value="TWO-COMPONENT RESPONSE REGULATOR"/>
    <property type="match status" value="1"/>
</dbReference>
<dbReference type="EMBL" id="JAFGIX010000070">
    <property type="protein sequence ID" value="MBN1574216.1"/>
    <property type="molecule type" value="Genomic_DNA"/>
</dbReference>
<dbReference type="Gene3D" id="3.40.50.2300">
    <property type="match status" value="1"/>
</dbReference>
<feature type="modified residue" description="4-aspartylphosphate" evidence="1">
    <location>
        <position position="64"/>
    </location>
</feature>
<feature type="domain" description="Response regulatory" evidence="3">
    <location>
        <begin position="15"/>
        <end position="129"/>
    </location>
</feature>
<dbReference type="InterPro" id="IPR001789">
    <property type="entry name" value="Sig_transdc_resp-reg_receiver"/>
</dbReference>
<evidence type="ECO:0000256" key="2">
    <source>
        <dbReference type="SAM" id="Coils"/>
    </source>
</evidence>